<dbReference type="InterPro" id="IPR011330">
    <property type="entry name" value="Glyco_hydro/deAcase_b/a-brl"/>
</dbReference>
<dbReference type="GO" id="GO:0005975">
    <property type="term" value="P:carbohydrate metabolic process"/>
    <property type="evidence" value="ECO:0007669"/>
    <property type="project" value="InterPro"/>
</dbReference>
<evidence type="ECO:0000256" key="1">
    <source>
        <dbReference type="ARBA" id="ARBA00004613"/>
    </source>
</evidence>
<name>A0AAN4RLG9_9ENTE</name>
<dbReference type="PANTHER" id="PTHR34216:SF3">
    <property type="entry name" value="POLY-BETA-1,6-N-ACETYL-D-GLUCOSAMINE N-DEACETYLASE"/>
    <property type="match status" value="1"/>
</dbReference>
<dbReference type="Proteomes" id="UP000886607">
    <property type="component" value="Unassembled WGS sequence"/>
</dbReference>
<dbReference type="Proteomes" id="UP000886597">
    <property type="component" value="Unassembled WGS sequence"/>
</dbReference>
<gene>
    <name evidence="4" type="ORF">TK11N_05670</name>
    <name evidence="5" type="ORF">TK2N_05470</name>
</gene>
<dbReference type="GO" id="GO:0005576">
    <property type="term" value="C:extracellular region"/>
    <property type="evidence" value="ECO:0007669"/>
    <property type="project" value="UniProtKB-SubCell"/>
</dbReference>
<keyword evidence="7" id="KW-1185">Reference proteome</keyword>
<dbReference type="SUPFAM" id="SSF88713">
    <property type="entry name" value="Glycoside hydrolase/deacetylase"/>
    <property type="match status" value="1"/>
</dbReference>
<organism evidence="5 6">
    <name type="scientific">Tetragenococcus koreensis</name>
    <dbReference type="NCBI Taxonomy" id="290335"/>
    <lineage>
        <taxon>Bacteria</taxon>
        <taxon>Bacillati</taxon>
        <taxon>Bacillota</taxon>
        <taxon>Bacilli</taxon>
        <taxon>Lactobacillales</taxon>
        <taxon>Enterococcaceae</taxon>
        <taxon>Tetragenococcus</taxon>
    </lineage>
</organism>
<sequence length="426" mass="48856">MTKVQKWLVALLAVVAILALGFSFNLFVNNKTKSKKQETVATTSTVPAKKRANKKLEQAKLLAQHYNYDGAIKVLEDEDTKSADKLKTTFEKEKGQLVAWQDPEEISHVFVHSLIVDPQKAFNDKEQAQGYKDYMITITEFKRTIQQLYDNDYVLVTFEDLVEENSDGKLQFKGVRLPEGKKPLIFSQDDVNYYEYMKGAGFADKLVVDKEGKVKNTYEDNGQEKTGDYDMVPILDEFVEEHPDFSYHGSKGILALTGYNGALGYRTSKSEYGNNEKTNQEIEKAKQVANRLKDTGWTFASHTWGHINMAENGKEQIAKDTQRWKDEVAPIIGDTDVLIYPHGADISDFHPYDENPKYDYLKQQGFRIFCNVDASVPSWGQFNSNYYRNARINLDGIRFKSELDGKNDVLEDFMNVKDVYDHKRDQ</sequence>
<evidence type="ECO:0000259" key="3">
    <source>
        <dbReference type="Pfam" id="PF01522"/>
    </source>
</evidence>
<feature type="domain" description="NodB homology" evidence="3">
    <location>
        <begin position="280"/>
        <end position="344"/>
    </location>
</feature>
<dbReference type="AlphaFoldDB" id="A0AAN4RLG9"/>
<dbReference type="GO" id="GO:0016810">
    <property type="term" value="F:hydrolase activity, acting on carbon-nitrogen (but not peptide) bonds"/>
    <property type="evidence" value="ECO:0007669"/>
    <property type="project" value="InterPro"/>
</dbReference>
<comment type="subcellular location">
    <subcellularLocation>
        <location evidence="1">Secreted</location>
    </subcellularLocation>
</comment>
<dbReference type="EMBL" id="BKBQ01000006">
    <property type="protein sequence ID" value="GEQ53703.1"/>
    <property type="molecule type" value="Genomic_DNA"/>
</dbReference>
<dbReference type="RefSeq" id="WP_124006451.1">
    <property type="nucleotide sequence ID" value="NZ_BJYN01000016.1"/>
</dbReference>
<dbReference type="EMBL" id="BKBO01000006">
    <property type="protein sequence ID" value="GEQ48715.1"/>
    <property type="molecule type" value="Genomic_DNA"/>
</dbReference>
<dbReference type="Pfam" id="PF01522">
    <property type="entry name" value="Polysacc_deac_1"/>
    <property type="match status" value="1"/>
</dbReference>
<protein>
    <recommendedName>
        <fullName evidence="3">NodB homology domain-containing protein</fullName>
    </recommendedName>
</protein>
<reference evidence="5" key="2">
    <citation type="journal article" date="2020" name="Int. Dairy J.">
        <title>Lactic acid bacterial diversity in Brie cheese focusing on salt concentration and pH of isolation medium and characterisation of halophilic and alkaliphilic lactic acid bacterial isolates.</title>
        <authorList>
            <person name="Unno R."/>
            <person name="Matsutani M."/>
            <person name="Suzuki T."/>
            <person name="Kodama K."/>
            <person name="Matsushita H."/>
            <person name="Yamasato K."/>
            <person name="Koizumi Y."/>
            <person name="Ishikawa M."/>
        </authorList>
    </citation>
    <scope>NUCLEOTIDE SEQUENCE</scope>
    <source>
        <strain evidence="5">7C1</strain>
        <strain evidence="4">8C4</strain>
    </source>
</reference>
<evidence type="ECO:0000313" key="6">
    <source>
        <dbReference type="Proteomes" id="UP000886597"/>
    </source>
</evidence>
<evidence type="ECO:0000313" key="5">
    <source>
        <dbReference type="EMBL" id="GEQ53703.1"/>
    </source>
</evidence>
<reference evidence="5" key="1">
    <citation type="submission" date="2019-08" db="EMBL/GenBank/DDBJ databases">
        <authorList>
            <person name="Ishikawa M."/>
            <person name="Suzuki T."/>
            <person name="Matsutani M."/>
        </authorList>
    </citation>
    <scope>NUCLEOTIDE SEQUENCE</scope>
    <source>
        <strain evidence="5">7C1</strain>
        <strain evidence="4">8C4</strain>
    </source>
</reference>
<evidence type="ECO:0000313" key="4">
    <source>
        <dbReference type="EMBL" id="GEQ48715.1"/>
    </source>
</evidence>
<dbReference type="InterPro" id="IPR051398">
    <property type="entry name" value="Polysacch_Deacetylase"/>
</dbReference>
<dbReference type="InterPro" id="IPR002509">
    <property type="entry name" value="NODB_dom"/>
</dbReference>
<dbReference type="Gene3D" id="3.20.20.370">
    <property type="entry name" value="Glycoside hydrolase/deacetylase"/>
    <property type="match status" value="1"/>
</dbReference>
<evidence type="ECO:0000313" key="7">
    <source>
        <dbReference type="Proteomes" id="UP000886607"/>
    </source>
</evidence>
<dbReference type="PANTHER" id="PTHR34216">
    <property type="match status" value="1"/>
</dbReference>
<accession>A0AAN4RLG9</accession>
<evidence type="ECO:0000256" key="2">
    <source>
        <dbReference type="ARBA" id="ARBA00022729"/>
    </source>
</evidence>
<dbReference type="GeneID" id="69985959"/>
<comment type="caution">
    <text evidence="5">The sequence shown here is derived from an EMBL/GenBank/DDBJ whole genome shotgun (WGS) entry which is preliminary data.</text>
</comment>
<dbReference type="KEGG" id="tkr:C7K43_08380"/>
<keyword evidence="2" id="KW-0732">Signal</keyword>
<proteinExistence type="predicted"/>